<evidence type="ECO:0000313" key="1">
    <source>
        <dbReference type="EMBL" id="KAH8010469.1"/>
    </source>
</evidence>
<dbReference type="Proteomes" id="UP000827872">
    <property type="component" value="Linkage Group LG11"/>
</dbReference>
<protein>
    <submittedName>
        <fullName evidence="1">Uncharacterized protein</fullName>
    </submittedName>
</protein>
<name>A0ACB8FU23_9SAUR</name>
<evidence type="ECO:0000313" key="2">
    <source>
        <dbReference type="Proteomes" id="UP000827872"/>
    </source>
</evidence>
<comment type="caution">
    <text evidence="1">The sequence shown here is derived from an EMBL/GenBank/DDBJ whole genome shotgun (WGS) entry which is preliminary data.</text>
</comment>
<gene>
    <name evidence="1" type="ORF">K3G42_005177</name>
</gene>
<reference evidence="1" key="1">
    <citation type="submission" date="2021-08" db="EMBL/GenBank/DDBJ databases">
        <title>The first chromosome-level gecko genome reveals the dynamic sex chromosomes of Neotropical dwarf geckos (Sphaerodactylidae: Sphaerodactylus).</title>
        <authorList>
            <person name="Pinto B.J."/>
            <person name="Keating S.E."/>
            <person name="Gamble T."/>
        </authorList>
    </citation>
    <scope>NUCLEOTIDE SEQUENCE</scope>
    <source>
        <strain evidence="1">TG3544</strain>
    </source>
</reference>
<sequence>MANRTFGFAENLKTYSEAWLQMTELVKHSENFLMIGQLQEALQNSFVKNFVESQLDLDVGQLMGKLRAYETMVEKMLNNSATEQISLLAQLMGNLSSCLLLNRFQPMESVEKLEAKARELMQQNNFLASKYCERKSQALGDTFPIISQEEYIVVPQSHKGSHGAEW</sequence>
<proteinExistence type="predicted"/>
<organism evidence="1 2">
    <name type="scientific">Sphaerodactylus townsendi</name>
    <dbReference type="NCBI Taxonomy" id="933632"/>
    <lineage>
        <taxon>Eukaryota</taxon>
        <taxon>Metazoa</taxon>
        <taxon>Chordata</taxon>
        <taxon>Craniata</taxon>
        <taxon>Vertebrata</taxon>
        <taxon>Euteleostomi</taxon>
        <taxon>Lepidosauria</taxon>
        <taxon>Squamata</taxon>
        <taxon>Bifurcata</taxon>
        <taxon>Gekkota</taxon>
        <taxon>Sphaerodactylidae</taxon>
        <taxon>Sphaerodactylus</taxon>
    </lineage>
</organism>
<keyword evidence="2" id="KW-1185">Reference proteome</keyword>
<dbReference type="EMBL" id="CM037624">
    <property type="protein sequence ID" value="KAH8010469.1"/>
    <property type="molecule type" value="Genomic_DNA"/>
</dbReference>
<accession>A0ACB8FU23</accession>